<dbReference type="Gene3D" id="1.20.1560.10">
    <property type="entry name" value="ABC transporter type 1, transmembrane domain"/>
    <property type="match status" value="1"/>
</dbReference>
<dbReference type="InterPro" id="IPR011527">
    <property type="entry name" value="ABC1_TM_dom"/>
</dbReference>
<organism evidence="7 8">
    <name type="scientific">Aphis glycines</name>
    <name type="common">Soybean aphid</name>
    <dbReference type="NCBI Taxonomy" id="307491"/>
    <lineage>
        <taxon>Eukaryota</taxon>
        <taxon>Metazoa</taxon>
        <taxon>Ecdysozoa</taxon>
        <taxon>Arthropoda</taxon>
        <taxon>Hexapoda</taxon>
        <taxon>Insecta</taxon>
        <taxon>Pterygota</taxon>
        <taxon>Neoptera</taxon>
        <taxon>Paraneoptera</taxon>
        <taxon>Hemiptera</taxon>
        <taxon>Sternorrhyncha</taxon>
        <taxon>Aphidomorpha</taxon>
        <taxon>Aphidoidea</taxon>
        <taxon>Aphididae</taxon>
        <taxon>Aphidini</taxon>
        <taxon>Aphis</taxon>
        <taxon>Aphis</taxon>
    </lineage>
</organism>
<dbReference type="EMBL" id="VYZN01000014">
    <property type="protein sequence ID" value="KAE9539940.1"/>
    <property type="molecule type" value="Genomic_DNA"/>
</dbReference>
<comment type="caution">
    <text evidence="7">The sequence shown here is derived from an EMBL/GenBank/DDBJ whole genome shotgun (WGS) entry which is preliminary data.</text>
</comment>
<dbReference type="InterPro" id="IPR036640">
    <property type="entry name" value="ABC1_TM_sf"/>
</dbReference>
<comment type="subcellular location">
    <subcellularLocation>
        <location evidence="1">Membrane</location>
        <topology evidence="1">Multi-pass membrane protein</topology>
    </subcellularLocation>
</comment>
<evidence type="ECO:0000256" key="1">
    <source>
        <dbReference type="ARBA" id="ARBA00004141"/>
    </source>
</evidence>
<feature type="domain" description="ABC transmembrane type-1" evidence="6">
    <location>
        <begin position="50"/>
        <end position="193"/>
    </location>
</feature>
<keyword evidence="3 5" id="KW-1133">Transmembrane helix</keyword>
<gene>
    <name evidence="7" type="ORF">AGLY_005192</name>
</gene>
<evidence type="ECO:0000313" key="8">
    <source>
        <dbReference type="Proteomes" id="UP000475862"/>
    </source>
</evidence>
<dbReference type="Proteomes" id="UP000475862">
    <property type="component" value="Unassembled WGS sequence"/>
</dbReference>
<keyword evidence="4 5" id="KW-0472">Membrane</keyword>
<evidence type="ECO:0000313" key="7">
    <source>
        <dbReference type="EMBL" id="KAE9539940.1"/>
    </source>
</evidence>
<dbReference type="SUPFAM" id="SSF90123">
    <property type="entry name" value="ABC transporter transmembrane region"/>
    <property type="match status" value="1"/>
</dbReference>
<dbReference type="GO" id="GO:0005524">
    <property type="term" value="F:ATP binding"/>
    <property type="evidence" value="ECO:0007669"/>
    <property type="project" value="InterPro"/>
</dbReference>
<evidence type="ECO:0000256" key="3">
    <source>
        <dbReference type="ARBA" id="ARBA00022989"/>
    </source>
</evidence>
<evidence type="ECO:0000259" key="6">
    <source>
        <dbReference type="PROSITE" id="PS50929"/>
    </source>
</evidence>
<name>A0A6G0TWI4_APHGL</name>
<accession>A0A6G0TWI4</accession>
<keyword evidence="8" id="KW-1185">Reference proteome</keyword>
<proteinExistence type="predicted"/>
<protein>
    <recommendedName>
        <fullName evidence="6">ABC transmembrane type-1 domain-containing protein</fullName>
    </recommendedName>
</protein>
<dbReference type="AlphaFoldDB" id="A0A6G0TWI4"/>
<dbReference type="Pfam" id="PF00664">
    <property type="entry name" value="ABC_membrane"/>
    <property type="match status" value="1"/>
</dbReference>
<feature type="transmembrane region" description="Helical" evidence="5">
    <location>
        <begin position="50"/>
        <end position="72"/>
    </location>
</feature>
<dbReference type="GO" id="GO:0015421">
    <property type="term" value="F:ABC-type oligopeptide transporter activity"/>
    <property type="evidence" value="ECO:0007669"/>
    <property type="project" value="TreeGrafter"/>
</dbReference>
<dbReference type="OrthoDB" id="6500128at2759"/>
<evidence type="ECO:0000256" key="5">
    <source>
        <dbReference type="SAM" id="Phobius"/>
    </source>
</evidence>
<keyword evidence="2 5" id="KW-0812">Transmembrane</keyword>
<dbReference type="PANTHER" id="PTHR43394">
    <property type="entry name" value="ATP-DEPENDENT PERMEASE MDL1, MITOCHONDRIAL"/>
    <property type="match status" value="1"/>
</dbReference>
<evidence type="ECO:0000256" key="2">
    <source>
        <dbReference type="ARBA" id="ARBA00022692"/>
    </source>
</evidence>
<dbReference type="PROSITE" id="PS50929">
    <property type="entry name" value="ABC_TM1F"/>
    <property type="match status" value="1"/>
</dbReference>
<dbReference type="PANTHER" id="PTHR43394:SF1">
    <property type="entry name" value="ATP-BINDING CASSETTE SUB-FAMILY B MEMBER 10, MITOCHONDRIAL"/>
    <property type="match status" value="1"/>
</dbReference>
<reference evidence="7 8" key="1">
    <citation type="submission" date="2019-08" db="EMBL/GenBank/DDBJ databases">
        <title>The genome of the soybean aphid Biotype 1, its phylome, world population structure and adaptation to the North American continent.</title>
        <authorList>
            <person name="Giordano R."/>
            <person name="Donthu R.K."/>
            <person name="Hernandez A.G."/>
            <person name="Wright C.L."/>
            <person name="Zimin A.V."/>
        </authorList>
    </citation>
    <scope>NUCLEOTIDE SEQUENCE [LARGE SCALE GENOMIC DNA]</scope>
    <source>
        <tissue evidence="7">Whole aphids</tissue>
    </source>
</reference>
<dbReference type="InterPro" id="IPR039421">
    <property type="entry name" value="Type_1_exporter"/>
</dbReference>
<dbReference type="GO" id="GO:0090374">
    <property type="term" value="P:oligopeptide export from mitochondrion"/>
    <property type="evidence" value="ECO:0007669"/>
    <property type="project" value="TreeGrafter"/>
</dbReference>
<sequence>MTFGLLRYSLCTKFKLPIHHQHSFIVYIPRCRARKPLFNEAVRWMSTKSAVCFLIVSSAVTMAIPFSFGRIVDIIYKSVATEAQSKLVKTCTILLPIFLVGAACNFGRIYLMNTSGYKKTKSLRELLFKSLLSQETAYFDRHRTGELINRLSSDCLLVSQTITTNISDGLRSTRMVASGVSFMVGLSKFQLTLNINH</sequence>
<feature type="transmembrane region" description="Helical" evidence="5">
    <location>
        <begin position="92"/>
        <end position="111"/>
    </location>
</feature>
<dbReference type="GO" id="GO:0005743">
    <property type="term" value="C:mitochondrial inner membrane"/>
    <property type="evidence" value="ECO:0007669"/>
    <property type="project" value="TreeGrafter"/>
</dbReference>
<evidence type="ECO:0000256" key="4">
    <source>
        <dbReference type="ARBA" id="ARBA00023136"/>
    </source>
</evidence>